<dbReference type="InterPro" id="IPR001360">
    <property type="entry name" value="Glyco_hydro_1"/>
</dbReference>
<keyword evidence="2" id="KW-0378">Hydrolase</keyword>
<dbReference type="Proteomes" id="UP001500218">
    <property type="component" value="Unassembled WGS sequence"/>
</dbReference>
<dbReference type="PANTHER" id="PTHR10353:SF209">
    <property type="entry name" value="GALACTOLIPID GALACTOSYLTRANSFERASE SFR2, CHLOROPLASTIC"/>
    <property type="match status" value="1"/>
</dbReference>
<keyword evidence="3" id="KW-0326">Glycosidase</keyword>
<evidence type="ECO:0000256" key="2">
    <source>
        <dbReference type="ARBA" id="ARBA00022801"/>
    </source>
</evidence>
<dbReference type="InterPro" id="IPR017853">
    <property type="entry name" value="GH"/>
</dbReference>
<dbReference type="RefSeq" id="WP_344138310.1">
    <property type="nucleotide sequence ID" value="NZ_BAAALT010000242.1"/>
</dbReference>
<gene>
    <name evidence="5" type="ORF">GCM10009682_53700</name>
</gene>
<proteinExistence type="inferred from homology"/>
<evidence type="ECO:0000313" key="5">
    <source>
        <dbReference type="EMBL" id="GAA1827756.1"/>
    </source>
</evidence>
<comment type="similarity">
    <text evidence="1 4">Belongs to the glycosyl hydrolase 1 family.</text>
</comment>
<reference evidence="5 6" key="1">
    <citation type="journal article" date="2019" name="Int. J. Syst. Evol. Microbiol.">
        <title>The Global Catalogue of Microorganisms (GCM) 10K type strain sequencing project: providing services to taxonomists for standard genome sequencing and annotation.</title>
        <authorList>
            <consortium name="The Broad Institute Genomics Platform"/>
            <consortium name="The Broad Institute Genome Sequencing Center for Infectious Disease"/>
            <person name="Wu L."/>
            <person name="Ma J."/>
        </authorList>
    </citation>
    <scope>NUCLEOTIDE SEQUENCE [LARGE SCALE GENOMIC DNA]</scope>
    <source>
        <strain evidence="5 6">JCM 13250</strain>
    </source>
</reference>
<dbReference type="EMBL" id="BAAALT010000242">
    <property type="protein sequence ID" value="GAA1827756.1"/>
    <property type="molecule type" value="Genomic_DNA"/>
</dbReference>
<dbReference type="Gene3D" id="3.20.20.80">
    <property type="entry name" value="Glycosidases"/>
    <property type="match status" value="1"/>
</dbReference>
<organism evidence="5 6">
    <name type="scientific">Luedemannella flava</name>
    <dbReference type="NCBI Taxonomy" id="349316"/>
    <lineage>
        <taxon>Bacteria</taxon>
        <taxon>Bacillati</taxon>
        <taxon>Actinomycetota</taxon>
        <taxon>Actinomycetes</taxon>
        <taxon>Micromonosporales</taxon>
        <taxon>Micromonosporaceae</taxon>
        <taxon>Luedemannella</taxon>
    </lineage>
</organism>
<name>A0ABN2MKH3_9ACTN</name>
<dbReference type="SUPFAM" id="SSF51445">
    <property type="entry name" value="(Trans)glycosidases"/>
    <property type="match status" value="1"/>
</dbReference>
<accession>A0ABN2MKH3</accession>
<evidence type="ECO:0000256" key="4">
    <source>
        <dbReference type="RuleBase" id="RU003690"/>
    </source>
</evidence>
<evidence type="ECO:0000256" key="3">
    <source>
        <dbReference type="ARBA" id="ARBA00023295"/>
    </source>
</evidence>
<dbReference type="PRINTS" id="PR00131">
    <property type="entry name" value="GLHYDRLASE1"/>
</dbReference>
<keyword evidence="6" id="KW-1185">Reference proteome</keyword>
<protein>
    <submittedName>
        <fullName evidence="5">Family 1 glycosylhydrolase</fullName>
    </submittedName>
</protein>
<dbReference type="Pfam" id="PF00232">
    <property type="entry name" value="Glyco_hydro_1"/>
    <property type="match status" value="2"/>
</dbReference>
<dbReference type="PANTHER" id="PTHR10353">
    <property type="entry name" value="GLYCOSYL HYDROLASE"/>
    <property type="match status" value="1"/>
</dbReference>
<evidence type="ECO:0000256" key="1">
    <source>
        <dbReference type="ARBA" id="ARBA00010838"/>
    </source>
</evidence>
<comment type="caution">
    <text evidence="5">The sequence shown here is derived from an EMBL/GenBank/DDBJ whole genome shotgun (WGS) entry which is preliminary data.</text>
</comment>
<sequence>MRWWGTGSSAVQVEGADPGDNWYAWERAGRAPASGDGNGFAERYAEDLALMARWGFTDHRMSVNWAKVEPAPGIVDEAAVAHYRDVLSAGRTAGLRMWVSLLHTALPAWLAGEGGVCSPGFGERWRRWVGTVAERFGDLVDGWMPVNNPTSFAQKAYLSGAFPPGVTSLPEFLQALTAVHRADFAAAARLRGTGRPVVSNESLTPLVPADDSPGSAAAVAQWDAVVWDSWLRLARETDAFDAYGFSYYAATAVNGAGQPGPYPADGTPGPLGYVPWAEGLARVLDRLAHELPGKSLVVAELGYGGTDDDARVDYLTEALGHVHKARADGIDVAGVFLWTGIDNYEWLAGDSVPFGLFDRDRRPRRSAEVVRALAPSAAG</sequence>
<evidence type="ECO:0000313" key="6">
    <source>
        <dbReference type="Proteomes" id="UP001500218"/>
    </source>
</evidence>